<gene>
    <name evidence="1" type="ORF">BECKDK2373C_GA0170839_103613</name>
</gene>
<sequence>MFLHVTQAKHVKDYKIAVTFNDGKKGLPICPNY</sequence>
<organism evidence="1">
    <name type="scientific">Candidatus Kentrum sp. DK</name>
    <dbReference type="NCBI Taxonomy" id="2126562"/>
    <lineage>
        <taxon>Bacteria</taxon>
        <taxon>Pseudomonadati</taxon>
        <taxon>Pseudomonadota</taxon>
        <taxon>Gammaproteobacteria</taxon>
        <taxon>Candidatus Kentrum</taxon>
    </lineage>
</organism>
<dbReference type="AlphaFoldDB" id="A0A450SH03"/>
<reference evidence="1" key="1">
    <citation type="submission" date="2019-02" db="EMBL/GenBank/DDBJ databases">
        <authorList>
            <person name="Gruber-Vodicka R. H."/>
            <person name="Seah K. B. B."/>
        </authorList>
    </citation>
    <scope>NUCLEOTIDE SEQUENCE</scope>
    <source>
        <strain evidence="1">BECK_DK161</strain>
    </source>
</reference>
<dbReference type="EMBL" id="CAADEY010000036">
    <property type="protein sequence ID" value="VFJ52409.1"/>
    <property type="molecule type" value="Genomic_DNA"/>
</dbReference>
<proteinExistence type="predicted"/>
<name>A0A450SH03_9GAMM</name>
<evidence type="ECO:0000313" key="1">
    <source>
        <dbReference type="EMBL" id="VFJ52409.1"/>
    </source>
</evidence>
<protein>
    <submittedName>
        <fullName evidence="1">Uncharacterized protein</fullName>
    </submittedName>
</protein>
<accession>A0A450SH03</accession>